<feature type="compositionally biased region" description="Basic residues" evidence="1">
    <location>
        <begin position="50"/>
        <end position="60"/>
    </location>
</feature>
<feature type="region of interest" description="Disordered" evidence="1">
    <location>
        <begin position="45"/>
        <end position="72"/>
    </location>
</feature>
<evidence type="ECO:0000256" key="1">
    <source>
        <dbReference type="SAM" id="MobiDB-lite"/>
    </source>
</evidence>
<dbReference type="EMBL" id="AZBU02000010">
    <property type="protein sequence ID" value="TKR62118.1"/>
    <property type="molecule type" value="Genomic_DNA"/>
</dbReference>
<reference evidence="2 3" key="1">
    <citation type="journal article" date="2015" name="Genome Biol.">
        <title>Comparative genomics of Steinernema reveals deeply conserved gene regulatory networks.</title>
        <authorList>
            <person name="Dillman A.R."/>
            <person name="Macchietto M."/>
            <person name="Porter C.F."/>
            <person name="Rogers A."/>
            <person name="Williams B."/>
            <person name="Antoshechkin I."/>
            <person name="Lee M.M."/>
            <person name="Goodwin Z."/>
            <person name="Lu X."/>
            <person name="Lewis E.E."/>
            <person name="Goodrich-Blair H."/>
            <person name="Stock S.P."/>
            <person name="Adams B.J."/>
            <person name="Sternberg P.W."/>
            <person name="Mortazavi A."/>
        </authorList>
    </citation>
    <scope>NUCLEOTIDE SEQUENCE [LARGE SCALE GENOMIC DNA]</scope>
    <source>
        <strain evidence="2 3">ALL</strain>
    </source>
</reference>
<proteinExistence type="predicted"/>
<evidence type="ECO:0000313" key="3">
    <source>
        <dbReference type="Proteomes" id="UP000298663"/>
    </source>
</evidence>
<organism evidence="2 3">
    <name type="scientific">Steinernema carpocapsae</name>
    <name type="common">Entomopathogenic nematode</name>
    <dbReference type="NCBI Taxonomy" id="34508"/>
    <lineage>
        <taxon>Eukaryota</taxon>
        <taxon>Metazoa</taxon>
        <taxon>Ecdysozoa</taxon>
        <taxon>Nematoda</taxon>
        <taxon>Chromadorea</taxon>
        <taxon>Rhabditida</taxon>
        <taxon>Tylenchina</taxon>
        <taxon>Panagrolaimomorpha</taxon>
        <taxon>Strongyloidoidea</taxon>
        <taxon>Steinernematidae</taxon>
        <taxon>Steinernema</taxon>
    </lineage>
</organism>
<evidence type="ECO:0000313" key="2">
    <source>
        <dbReference type="EMBL" id="TKR62118.1"/>
    </source>
</evidence>
<protein>
    <submittedName>
        <fullName evidence="2">Uncharacterized protein</fullName>
    </submittedName>
</protein>
<dbReference type="Proteomes" id="UP000298663">
    <property type="component" value="Unassembled WGS sequence"/>
</dbReference>
<accession>A0A4U5M0E4</accession>
<name>A0A4U5M0E4_STECR</name>
<gene>
    <name evidence="2" type="ORF">L596_026120</name>
</gene>
<feature type="compositionally biased region" description="Polar residues" evidence="1">
    <location>
        <begin position="62"/>
        <end position="72"/>
    </location>
</feature>
<sequence length="72" mass="7795">MNGDAEGSRWPKANLFYTTKTRGRHGRVAVPVAAGQVIDASELTSITHSPPKRKRLRKAKNGSFTCSQGRAA</sequence>
<comment type="caution">
    <text evidence="2">The sequence shown here is derived from an EMBL/GenBank/DDBJ whole genome shotgun (WGS) entry which is preliminary data.</text>
</comment>
<keyword evidence="3" id="KW-1185">Reference proteome</keyword>
<reference evidence="2 3" key="2">
    <citation type="journal article" date="2019" name="G3 (Bethesda)">
        <title>Hybrid Assembly of the Genome of the Entomopathogenic Nematode Steinernema carpocapsae Identifies the X-Chromosome.</title>
        <authorList>
            <person name="Serra L."/>
            <person name="Macchietto M."/>
            <person name="Macias-Munoz A."/>
            <person name="McGill C.J."/>
            <person name="Rodriguez I.M."/>
            <person name="Rodriguez B."/>
            <person name="Murad R."/>
            <person name="Mortazavi A."/>
        </authorList>
    </citation>
    <scope>NUCLEOTIDE SEQUENCE [LARGE SCALE GENOMIC DNA]</scope>
    <source>
        <strain evidence="2 3">ALL</strain>
    </source>
</reference>
<dbReference type="AlphaFoldDB" id="A0A4U5M0E4"/>